<dbReference type="GO" id="GO:0006000">
    <property type="term" value="P:fructose metabolic process"/>
    <property type="evidence" value="ECO:0007669"/>
    <property type="project" value="InterPro"/>
</dbReference>
<dbReference type="Gene3D" id="3.40.50.300">
    <property type="entry name" value="P-loop containing nucleotide triphosphate hydrolases"/>
    <property type="match status" value="1"/>
</dbReference>
<keyword evidence="1" id="KW-0547">Nucleotide-binding</keyword>
<dbReference type="EMBL" id="GGYP01004518">
    <property type="protein sequence ID" value="MDE49289.1"/>
    <property type="molecule type" value="Transcribed_RNA"/>
</dbReference>
<reference evidence="4" key="1">
    <citation type="submission" date="2018-10" db="EMBL/GenBank/DDBJ databases">
        <title>Transcriptome assembly of Aceria tosichella (Wheat curl mite) Type 2.</title>
        <authorList>
            <person name="Scully E.D."/>
            <person name="Geib S.M."/>
            <person name="Palmer N.A."/>
            <person name="Gupta A.K."/>
            <person name="Sarath G."/>
            <person name="Tatineni S."/>
        </authorList>
    </citation>
    <scope>NUCLEOTIDE SEQUENCE</scope>
    <source>
        <strain evidence="4">LincolnNE</strain>
    </source>
</reference>
<evidence type="ECO:0000313" key="4">
    <source>
        <dbReference type="EMBL" id="MDE49289.1"/>
    </source>
</evidence>
<dbReference type="GO" id="GO:0003873">
    <property type="term" value="F:6-phosphofructo-2-kinase activity"/>
    <property type="evidence" value="ECO:0007669"/>
    <property type="project" value="InterPro"/>
</dbReference>
<dbReference type="Pfam" id="PF01591">
    <property type="entry name" value="6PF2K"/>
    <property type="match status" value="1"/>
</dbReference>
<dbReference type="SUPFAM" id="SSF52540">
    <property type="entry name" value="P-loop containing nucleoside triphosphate hydrolases"/>
    <property type="match status" value="1"/>
</dbReference>
<dbReference type="PANTHER" id="PTHR10606:SF44">
    <property type="entry name" value="6-PHOSPHOFRUCTO 2-KINASE_FRUCTOSE 2,6-BISPHOSPHATASE LONG FORM"/>
    <property type="match status" value="1"/>
</dbReference>
<organism evidence="4">
    <name type="scientific">Aceria tosichella</name>
    <name type="common">wheat curl mite</name>
    <dbReference type="NCBI Taxonomy" id="561515"/>
    <lineage>
        <taxon>Eukaryota</taxon>
        <taxon>Metazoa</taxon>
        <taxon>Ecdysozoa</taxon>
        <taxon>Arthropoda</taxon>
        <taxon>Chelicerata</taxon>
        <taxon>Arachnida</taxon>
        <taxon>Acari</taxon>
        <taxon>Acariformes</taxon>
        <taxon>Trombidiformes</taxon>
        <taxon>Prostigmata</taxon>
        <taxon>Eupodina</taxon>
        <taxon>Eriophyoidea</taxon>
        <taxon>Eriophyidae</taxon>
        <taxon>Eriophyinae</taxon>
        <taxon>Aceriini</taxon>
        <taxon>Aceria</taxon>
    </lineage>
</organism>
<evidence type="ECO:0000256" key="1">
    <source>
        <dbReference type="ARBA" id="ARBA00022741"/>
    </source>
</evidence>
<name>A0A6G1SFZ6_9ACAR</name>
<dbReference type="PIRSF" id="PIRSF000709">
    <property type="entry name" value="6PFK_2-Ptase"/>
    <property type="match status" value="1"/>
</dbReference>
<dbReference type="GO" id="GO:0004331">
    <property type="term" value="F:fructose-2,6-bisphosphate 2-phosphatase activity"/>
    <property type="evidence" value="ECO:0007669"/>
    <property type="project" value="TreeGrafter"/>
</dbReference>
<dbReference type="InterPro" id="IPR003094">
    <property type="entry name" value="6Pfruct_kin"/>
</dbReference>
<dbReference type="InterPro" id="IPR013079">
    <property type="entry name" value="6Phosfructo_kin"/>
</dbReference>
<dbReference type="GO" id="GO:0005524">
    <property type="term" value="F:ATP binding"/>
    <property type="evidence" value="ECO:0007669"/>
    <property type="project" value="UniProtKB-KW"/>
</dbReference>
<dbReference type="GO" id="GO:0006003">
    <property type="term" value="P:fructose 2,6-bisphosphate metabolic process"/>
    <property type="evidence" value="ECO:0007669"/>
    <property type="project" value="InterPro"/>
</dbReference>
<dbReference type="GO" id="GO:0005829">
    <property type="term" value="C:cytosol"/>
    <property type="evidence" value="ECO:0007669"/>
    <property type="project" value="TreeGrafter"/>
</dbReference>
<sequence length="214" mass="25373">MKHDVIAMVGLPARGKTFMSKRIVKFLNERDYECRIFNVGEYRRLSTDYTSHDFFSSDNDHALQMRNKFAVDALEDLCSWLAKGDNRVAIYDATNSTKDRREIIYDTVVCKYNYNLLFIESICNKPTILEINIKHKTSSPDYSRFDRDYAIKDFKQRIAHYESRYKPLGVYPEEQKYSFIQIVNAGEDWRFHLCRSELQLMLVHFLVDLYLTAQ</sequence>
<protein>
    <submittedName>
        <fullName evidence="4">Putative 6-phosphofructo-2-kinase/fructose-2,6-bisphosphatase</fullName>
    </submittedName>
</protein>
<keyword evidence="2" id="KW-0067">ATP-binding</keyword>
<dbReference type="PANTHER" id="PTHR10606">
    <property type="entry name" value="6-PHOSPHOFRUCTO-2-KINASE/FRUCTOSE-2,6-BISPHOSPHATASE"/>
    <property type="match status" value="1"/>
</dbReference>
<keyword evidence="4" id="KW-0808">Transferase</keyword>
<feature type="domain" description="6-phosphofructo-2-kinase" evidence="3">
    <location>
        <begin position="4"/>
        <end position="209"/>
    </location>
</feature>
<evidence type="ECO:0000259" key="3">
    <source>
        <dbReference type="Pfam" id="PF01591"/>
    </source>
</evidence>
<dbReference type="AlphaFoldDB" id="A0A6G1SFZ6"/>
<gene>
    <name evidence="4" type="primary">K02B2.1</name>
    <name evidence="4" type="ORF">g.16260</name>
</gene>
<accession>A0A6G1SFZ6</accession>
<dbReference type="InterPro" id="IPR027417">
    <property type="entry name" value="P-loop_NTPase"/>
</dbReference>
<keyword evidence="4" id="KW-0418">Kinase</keyword>
<proteinExistence type="predicted"/>
<dbReference type="FunFam" id="3.40.50.300:FF:000644">
    <property type="entry name" value="GpmB, Fructose-2,6-bisphosphatase"/>
    <property type="match status" value="1"/>
</dbReference>
<dbReference type="PRINTS" id="PR00991">
    <property type="entry name" value="6PFRUCTKNASE"/>
</dbReference>
<evidence type="ECO:0000256" key="2">
    <source>
        <dbReference type="ARBA" id="ARBA00022840"/>
    </source>
</evidence>